<evidence type="ECO:0000256" key="4">
    <source>
        <dbReference type="ARBA" id="ARBA00022857"/>
    </source>
</evidence>
<dbReference type="InterPro" id="IPR020843">
    <property type="entry name" value="ER"/>
</dbReference>
<keyword evidence="8" id="KW-0275">Fatty acid biosynthesis</keyword>
<keyword evidence="13" id="KW-1185">Reference proteome</keyword>
<dbReference type="STRING" id="84531.LA76x_3791"/>
<dbReference type="PANTHER" id="PTHR43981">
    <property type="entry name" value="ENOYL-[ACYL-CARRIER-PROTEIN] REDUCTASE, MITOCHONDRIAL"/>
    <property type="match status" value="1"/>
</dbReference>
<evidence type="ECO:0000256" key="9">
    <source>
        <dbReference type="ARBA" id="ARBA00038963"/>
    </source>
</evidence>
<dbReference type="SUPFAM" id="SSF50129">
    <property type="entry name" value="GroES-like"/>
    <property type="match status" value="1"/>
</dbReference>
<accession>A0A0S2FEG6</accession>
<evidence type="ECO:0000256" key="8">
    <source>
        <dbReference type="ARBA" id="ARBA00023160"/>
    </source>
</evidence>
<evidence type="ECO:0000256" key="5">
    <source>
        <dbReference type="ARBA" id="ARBA00022946"/>
    </source>
</evidence>
<dbReference type="PANTHER" id="PTHR43981:SF2">
    <property type="entry name" value="ENOYL-[ACYL-CARRIER-PROTEIN] REDUCTASE, MITOCHONDRIAL"/>
    <property type="match status" value="1"/>
</dbReference>
<dbReference type="InterPro" id="IPR013149">
    <property type="entry name" value="ADH-like_C"/>
</dbReference>
<dbReference type="Gene3D" id="3.90.180.10">
    <property type="entry name" value="Medium-chain alcohol dehydrogenases, catalytic domain"/>
    <property type="match status" value="1"/>
</dbReference>
<dbReference type="KEGG" id="lab:LA76x_3791"/>
<dbReference type="AlphaFoldDB" id="A0A0S2FEG6"/>
<name>A0A0S2FEG6_LYSAN</name>
<evidence type="ECO:0000256" key="1">
    <source>
        <dbReference type="ARBA" id="ARBA00010371"/>
    </source>
</evidence>
<proteinExistence type="inferred from homology"/>
<keyword evidence="4" id="KW-0521">NADP</keyword>
<dbReference type="EMBL" id="CP011129">
    <property type="protein sequence ID" value="ALN81913.1"/>
    <property type="molecule type" value="Genomic_DNA"/>
</dbReference>
<dbReference type="CDD" id="cd05282">
    <property type="entry name" value="ETR_like"/>
    <property type="match status" value="1"/>
</dbReference>
<dbReference type="InterPro" id="IPR051034">
    <property type="entry name" value="Mito_Enoyl-ACP_Reductase"/>
</dbReference>
<dbReference type="InterPro" id="IPR036291">
    <property type="entry name" value="NAD(P)-bd_dom_sf"/>
</dbReference>
<dbReference type="Pfam" id="PF08240">
    <property type="entry name" value="ADH_N"/>
    <property type="match status" value="1"/>
</dbReference>
<evidence type="ECO:0000259" key="11">
    <source>
        <dbReference type="SMART" id="SM00829"/>
    </source>
</evidence>
<comment type="catalytic activity">
    <reaction evidence="10">
        <text>a 2,3-saturated acyl-[ACP] + NADP(+) = a (2E)-enoyl-[ACP] + NADPH + H(+)</text>
        <dbReference type="Rhea" id="RHEA:22564"/>
        <dbReference type="Rhea" id="RHEA-COMP:9925"/>
        <dbReference type="Rhea" id="RHEA-COMP:9926"/>
        <dbReference type="ChEBI" id="CHEBI:15378"/>
        <dbReference type="ChEBI" id="CHEBI:57783"/>
        <dbReference type="ChEBI" id="CHEBI:58349"/>
        <dbReference type="ChEBI" id="CHEBI:78784"/>
        <dbReference type="ChEBI" id="CHEBI:78785"/>
        <dbReference type="EC" id="1.3.1.104"/>
    </reaction>
</comment>
<dbReference type="EC" id="1.3.1.104" evidence="9"/>
<dbReference type="SUPFAM" id="SSF51735">
    <property type="entry name" value="NAD(P)-binding Rossmann-fold domains"/>
    <property type="match status" value="1"/>
</dbReference>
<gene>
    <name evidence="12" type="ORF">LA76x_3791</name>
</gene>
<dbReference type="Gene3D" id="3.40.50.720">
    <property type="entry name" value="NAD(P)-binding Rossmann-like Domain"/>
    <property type="match status" value="1"/>
</dbReference>
<dbReference type="RefSeq" id="WP_057918815.1">
    <property type="nucleotide sequence ID" value="NZ_CP011129.1"/>
</dbReference>
<evidence type="ECO:0000256" key="3">
    <source>
        <dbReference type="ARBA" id="ARBA00022832"/>
    </source>
</evidence>
<dbReference type="Pfam" id="PF00107">
    <property type="entry name" value="ADH_zinc_N"/>
    <property type="match status" value="1"/>
</dbReference>
<evidence type="ECO:0000256" key="10">
    <source>
        <dbReference type="ARBA" id="ARBA00048843"/>
    </source>
</evidence>
<sequence>MKKAQYAQRGPVPQDVIEAVEFEAPPLNAGQVLIEVLASPINPSDVLTLTGEYGLLPPLPAVGGNEGVGRIAAVGPVVSHPQVGQTVLLPIQGGSWATHMVASAKGLVPLPDGADPKQLAMITINPPTALLMLSEFVDLQPGDWVIQNAANSAVGSYLIQLAKLRGLRTINVVRRESAVEAVRAAGAEVVLVDGDDLAKRVREVTQKAPIRLGIDAVGGVATQHLAQSLGEGGVLVNYGAMSGEACSISPASFVFRDVTLRGFWLSRWFQAATPQRRAEVFGEIGRLVASGQLTARVQATYGLDQIKQAVAAAAAGERDGKILILPNGPV</sequence>
<dbReference type="eggNOG" id="COG0604">
    <property type="taxonomic scope" value="Bacteria"/>
</dbReference>
<dbReference type="PATRIC" id="fig|84531.8.peg.3808"/>
<comment type="similarity">
    <text evidence="1">Belongs to the zinc-containing alcohol dehydrogenase family. Quinone oxidoreductase subfamily.</text>
</comment>
<dbReference type="GO" id="GO:0141148">
    <property type="term" value="F:enoyl-[acyl-carrier-protein] reductase (NADPH) activity"/>
    <property type="evidence" value="ECO:0007669"/>
    <property type="project" value="UniProtKB-EC"/>
</dbReference>
<keyword evidence="5" id="KW-0809">Transit peptide</keyword>
<dbReference type="GO" id="GO:0006633">
    <property type="term" value="P:fatty acid biosynthetic process"/>
    <property type="evidence" value="ECO:0007669"/>
    <property type="project" value="UniProtKB-KW"/>
</dbReference>
<keyword evidence="3" id="KW-0276">Fatty acid metabolism</keyword>
<evidence type="ECO:0000256" key="6">
    <source>
        <dbReference type="ARBA" id="ARBA00023002"/>
    </source>
</evidence>
<evidence type="ECO:0000313" key="12">
    <source>
        <dbReference type="EMBL" id="ALN81913.1"/>
    </source>
</evidence>
<evidence type="ECO:0000256" key="7">
    <source>
        <dbReference type="ARBA" id="ARBA00023098"/>
    </source>
</evidence>
<organism evidence="12 13">
    <name type="scientific">Lysobacter antibioticus</name>
    <dbReference type="NCBI Taxonomy" id="84531"/>
    <lineage>
        <taxon>Bacteria</taxon>
        <taxon>Pseudomonadati</taxon>
        <taxon>Pseudomonadota</taxon>
        <taxon>Gammaproteobacteria</taxon>
        <taxon>Lysobacterales</taxon>
        <taxon>Lysobacteraceae</taxon>
        <taxon>Lysobacter</taxon>
    </lineage>
</organism>
<keyword evidence="7" id="KW-0443">Lipid metabolism</keyword>
<dbReference type="SMART" id="SM00829">
    <property type="entry name" value="PKS_ER"/>
    <property type="match status" value="1"/>
</dbReference>
<feature type="domain" description="Enoyl reductase (ER)" evidence="11">
    <location>
        <begin position="15"/>
        <end position="324"/>
    </location>
</feature>
<evidence type="ECO:0000313" key="13">
    <source>
        <dbReference type="Proteomes" id="UP000060787"/>
    </source>
</evidence>
<dbReference type="InterPro" id="IPR011032">
    <property type="entry name" value="GroES-like_sf"/>
</dbReference>
<keyword evidence="2" id="KW-0444">Lipid biosynthesis</keyword>
<dbReference type="Proteomes" id="UP000060787">
    <property type="component" value="Chromosome"/>
</dbReference>
<evidence type="ECO:0000256" key="2">
    <source>
        <dbReference type="ARBA" id="ARBA00022516"/>
    </source>
</evidence>
<reference evidence="12 13" key="1">
    <citation type="journal article" date="2015" name="BMC Genomics">
        <title>Comparative genomics and metabolic profiling of the genus Lysobacter.</title>
        <authorList>
            <person name="de Bruijn I."/>
            <person name="Cheng X."/>
            <person name="de Jager V."/>
            <person name="Exposito R.G."/>
            <person name="Watrous J."/>
            <person name="Patel N."/>
            <person name="Postma J."/>
            <person name="Dorrestein P.C."/>
            <person name="Kobayashi D."/>
            <person name="Raaijmakers J.M."/>
        </authorList>
    </citation>
    <scope>NUCLEOTIDE SEQUENCE [LARGE SCALE GENOMIC DNA]</scope>
    <source>
        <strain evidence="12 13">76</strain>
    </source>
</reference>
<keyword evidence="6" id="KW-0560">Oxidoreductase</keyword>
<protein>
    <recommendedName>
        <fullName evidence="9">enoyl-[acyl-carrier-protein] reductase</fullName>
        <ecNumber evidence="9">1.3.1.104</ecNumber>
    </recommendedName>
</protein>
<dbReference type="InterPro" id="IPR013154">
    <property type="entry name" value="ADH-like_N"/>
</dbReference>